<keyword evidence="3 7" id="KW-1133">Transmembrane helix</keyword>
<proteinExistence type="inferred from homology"/>
<dbReference type="Pfam" id="PF20684">
    <property type="entry name" value="Fung_rhodopsin"/>
    <property type="match status" value="1"/>
</dbReference>
<evidence type="ECO:0000313" key="10">
    <source>
        <dbReference type="Proteomes" id="UP001320420"/>
    </source>
</evidence>
<dbReference type="PANTHER" id="PTHR33048">
    <property type="entry name" value="PTH11-LIKE INTEGRAL MEMBRANE PROTEIN (AFU_ORTHOLOGUE AFUA_5G11245)"/>
    <property type="match status" value="1"/>
</dbReference>
<organism evidence="9 10">
    <name type="scientific">Diatrype stigma</name>
    <dbReference type="NCBI Taxonomy" id="117547"/>
    <lineage>
        <taxon>Eukaryota</taxon>
        <taxon>Fungi</taxon>
        <taxon>Dikarya</taxon>
        <taxon>Ascomycota</taxon>
        <taxon>Pezizomycotina</taxon>
        <taxon>Sordariomycetes</taxon>
        <taxon>Xylariomycetidae</taxon>
        <taxon>Xylariales</taxon>
        <taxon>Diatrypaceae</taxon>
        <taxon>Diatrype</taxon>
    </lineage>
</organism>
<evidence type="ECO:0000256" key="7">
    <source>
        <dbReference type="SAM" id="Phobius"/>
    </source>
</evidence>
<feature type="transmembrane region" description="Helical" evidence="7">
    <location>
        <begin position="76"/>
        <end position="95"/>
    </location>
</feature>
<dbReference type="AlphaFoldDB" id="A0AAN9V8N7"/>
<keyword evidence="10" id="KW-1185">Reference proteome</keyword>
<evidence type="ECO:0000256" key="3">
    <source>
        <dbReference type="ARBA" id="ARBA00022989"/>
    </source>
</evidence>
<name>A0AAN9V8N7_9PEZI</name>
<feature type="domain" description="Rhodopsin" evidence="8">
    <location>
        <begin position="3"/>
        <end position="99"/>
    </location>
</feature>
<dbReference type="GO" id="GO:0016020">
    <property type="term" value="C:membrane"/>
    <property type="evidence" value="ECO:0007669"/>
    <property type="project" value="UniProtKB-SubCell"/>
</dbReference>
<evidence type="ECO:0000256" key="4">
    <source>
        <dbReference type="ARBA" id="ARBA00023136"/>
    </source>
</evidence>
<dbReference type="Proteomes" id="UP001320420">
    <property type="component" value="Unassembled WGS sequence"/>
</dbReference>
<keyword evidence="2 7" id="KW-0812">Transmembrane</keyword>
<feature type="transmembrane region" description="Helical" evidence="7">
    <location>
        <begin position="37"/>
        <end position="56"/>
    </location>
</feature>
<accession>A0AAN9V8N7</accession>
<reference evidence="9 10" key="1">
    <citation type="submission" date="2024-02" db="EMBL/GenBank/DDBJ databases">
        <title>De novo assembly and annotation of 12 fungi associated with fruit tree decline syndrome in Ontario, Canada.</title>
        <authorList>
            <person name="Sulman M."/>
            <person name="Ellouze W."/>
            <person name="Ilyukhin E."/>
        </authorList>
    </citation>
    <scope>NUCLEOTIDE SEQUENCE [LARGE SCALE GENOMIC DNA]</scope>
    <source>
        <strain evidence="9 10">M11/M66-122</strain>
    </source>
</reference>
<dbReference type="InterPro" id="IPR049326">
    <property type="entry name" value="Rhodopsin_dom_fungi"/>
</dbReference>
<evidence type="ECO:0000259" key="8">
    <source>
        <dbReference type="Pfam" id="PF20684"/>
    </source>
</evidence>
<evidence type="ECO:0000256" key="5">
    <source>
        <dbReference type="ARBA" id="ARBA00038359"/>
    </source>
</evidence>
<evidence type="ECO:0000256" key="6">
    <source>
        <dbReference type="SAM" id="MobiDB-lite"/>
    </source>
</evidence>
<feature type="transmembrane region" description="Helical" evidence="7">
    <location>
        <begin position="6"/>
        <end position="25"/>
    </location>
</feature>
<feature type="region of interest" description="Disordered" evidence="6">
    <location>
        <begin position="168"/>
        <end position="203"/>
    </location>
</feature>
<evidence type="ECO:0000256" key="2">
    <source>
        <dbReference type="ARBA" id="ARBA00022692"/>
    </source>
</evidence>
<comment type="caution">
    <text evidence="9">The sequence shown here is derived from an EMBL/GenBank/DDBJ whole genome shotgun (WGS) entry which is preliminary data.</text>
</comment>
<dbReference type="InterPro" id="IPR052337">
    <property type="entry name" value="SAT4-like"/>
</dbReference>
<comment type="subcellular location">
    <subcellularLocation>
        <location evidence="1">Membrane</location>
        <topology evidence="1">Multi-pass membrane protein</topology>
    </subcellularLocation>
</comment>
<evidence type="ECO:0000313" key="9">
    <source>
        <dbReference type="EMBL" id="KAK7755543.1"/>
    </source>
</evidence>
<dbReference type="PANTHER" id="PTHR33048:SF124">
    <property type="entry name" value="INTEGRAL MEMBRANE PROTEIN"/>
    <property type="match status" value="1"/>
</dbReference>
<keyword evidence="4 7" id="KW-0472">Membrane</keyword>
<comment type="similarity">
    <text evidence="5">Belongs to the SAT4 family.</text>
</comment>
<dbReference type="EMBL" id="JAKJXP020000012">
    <property type="protein sequence ID" value="KAK7755543.1"/>
    <property type="molecule type" value="Genomic_DNA"/>
</dbReference>
<gene>
    <name evidence="9" type="ORF">SLS62_002477</name>
</gene>
<protein>
    <recommendedName>
        <fullName evidence="8">Rhodopsin domain-containing protein</fullName>
    </recommendedName>
</protein>
<evidence type="ECO:0000256" key="1">
    <source>
        <dbReference type="ARBA" id="ARBA00004141"/>
    </source>
</evidence>
<sequence length="224" mass="24312">MFKATASLGIVTDLVMLGLPFPLILQLNMKTPQKIGVIFVFVVGSATFVTSIIRLVLLFSPTFSSPDQTWDMCYTIVWAIIEIQLLVICPSLCTLRAFARHVAPSWAGDSTKPSAYASNQYRKGYRRSYRTIADSSLSKRADKYGDKAEDDAVFLRSFSKSAQVPHEFTVEGNHGHGGHTKSGSSGEISADSGVWGSPRAIGGDDLEHGIVQTKVITITNTPAP</sequence>